<proteinExistence type="predicted"/>
<reference evidence="2 3" key="1">
    <citation type="submission" date="2020-03" db="EMBL/GenBank/DDBJ databases">
        <title>A novel species.</title>
        <authorList>
            <person name="Gao J."/>
        </authorList>
    </citation>
    <scope>NUCLEOTIDE SEQUENCE [LARGE SCALE GENOMIC DNA]</scope>
    <source>
        <strain evidence="2 3">QMT-12</strain>
    </source>
</reference>
<accession>A0A6G9GWV8</accession>
<organism evidence="2 3">
    <name type="scientific">Streptomyces liangshanensis</name>
    <dbReference type="NCBI Taxonomy" id="2717324"/>
    <lineage>
        <taxon>Bacteria</taxon>
        <taxon>Bacillati</taxon>
        <taxon>Actinomycetota</taxon>
        <taxon>Actinomycetes</taxon>
        <taxon>Kitasatosporales</taxon>
        <taxon>Streptomycetaceae</taxon>
        <taxon>Streptomyces</taxon>
    </lineage>
</organism>
<protein>
    <submittedName>
        <fullName evidence="2">Uncharacterized protein</fullName>
    </submittedName>
</protein>
<feature type="compositionally biased region" description="Gly residues" evidence="1">
    <location>
        <begin position="48"/>
        <end position="57"/>
    </location>
</feature>
<feature type="region of interest" description="Disordered" evidence="1">
    <location>
        <begin position="22"/>
        <end position="58"/>
    </location>
</feature>
<gene>
    <name evidence="2" type="ORF">HA039_10510</name>
</gene>
<keyword evidence="3" id="KW-1185">Reference proteome</keyword>
<name>A0A6G9GWV8_9ACTN</name>
<dbReference type="EMBL" id="CP050177">
    <property type="protein sequence ID" value="QIQ02694.1"/>
    <property type="molecule type" value="Genomic_DNA"/>
</dbReference>
<dbReference type="KEGG" id="slia:HA039_10510"/>
<evidence type="ECO:0000313" key="3">
    <source>
        <dbReference type="Proteomes" id="UP000501179"/>
    </source>
</evidence>
<evidence type="ECO:0000313" key="2">
    <source>
        <dbReference type="EMBL" id="QIQ02694.1"/>
    </source>
</evidence>
<dbReference type="RefSeq" id="WP_167027146.1">
    <property type="nucleotide sequence ID" value="NZ_CP050177.1"/>
</dbReference>
<dbReference type="AlphaFoldDB" id="A0A6G9GWV8"/>
<evidence type="ECO:0000256" key="1">
    <source>
        <dbReference type="SAM" id="MobiDB-lite"/>
    </source>
</evidence>
<dbReference type="Proteomes" id="UP000501179">
    <property type="component" value="Chromosome"/>
</dbReference>
<sequence>MEQNEVVLRAIGILTQSAEWIRTAGRHPESTDSPDGPGGPDDPSAGAAGRGGSGEGQIGSLLAEVFPSFEVSSDATPLEAAHAVTEAALPAIMQLIGAFTYVHSELAQLHDSGRSDITSEELLRDLALRMSRPPQDN</sequence>